<keyword evidence="3" id="KW-1185">Reference proteome</keyword>
<feature type="transmembrane region" description="Helical" evidence="1">
    <location>
        <begin position="34"/>
        <end position="57"/>
    </location>
</feature>
<evidence type="ECO:0008006" key="4">
    <source>
        <dbReference type="Google" id="ProtNLM"/>
    </source>
</evidence>
<dbReference type="Proteomes" id="UP001595698">
    <property type="component" value="Unassembled WGS sequence"/>
</dbReference>
<reference evidence="3" key="1">
    <citation type="journal article" date="2019" name="Int. J. Syst. Evol. Microbiol.">
        <title>The Global Catalogue of Microorganisms (GCM) 10K type strain sequencing project: providing services to taxonomists for standard genome sequencing and annotation.</title>
        <authorList>
            <consortium name="The Broad Institute Genomics Platform"/>
            <consortium name="The Broad Institute Genome Sequencing Center for Infectious Disease"/>
            <person name="Wu L."/>
            <person name="Ma J."/>
        </authorList>
    </citation>
    <scope>NUCLEOTIDE SEQUENCE [LARGE SCALE GENOMIC DNA]</scope>
    <source>
        <strain evidence="3">TBRC 7912</strain>
    </source>
</reference>
<proteinExistence type="predicted"/>
<keyword evidence="1" id="KW-1133">Transmembrane helix</keyword>
<name>A0ABV8ETN9_9ACTN</name>
<sequence length="175" mass="17783">MLAAAVGALVAGVLGGLAARLLMRGVAVAVGVDTSFTLVATVMITVVFVVLAVPAAITATARPGIRRGGRWVTVLVTGWTSARTGFADAKSILLAEEERLPVLAALAVAFAAVVTAHGRFAQWLTRRLATSGEPARPYAANLGHPEPGAEFADGEAFIRGSCQSPAPSARGTGGH</sequence>
<evidence type="ECO:0000313" key="3">
    <source>
        <dbReference type="Proteomes" id="UP001595698"/>
    </source>
</evidence>
<evidence type="ECO:0000313" key="2">
    <source>
        <dbReference type="EMBL" id="MFC3979061.1"/>
    </source>
</evidence>
<feature type="transmembrane region" description="Helical" evidence="1">
    <location>
        <begin position="99"/>
        <end position="118"/>
    </location>
</feature>
<keyword evidence="1" id="KW-0472">Membrane</keyword>
<gene>
    <name evidence="2" type="ORF">ACFOYY_02950</name>
</gene>
<comment type="caution">
    <text evidence="2">The sequence shown here is derived from an EMBL/GenBank/DDBJ whole genome shotgun (WGS) entry which is preliminary data.</text>
</comment>
<protein>
    <recommendedName>
        <fullName evidence="4">Cation/H+ exchanger domain-containing protein</fullName>
    </recommendedName>
</protein>
<accession>A0ABV8ETN9</accession>
<evidence type="ECO:0000256" key="1">
    <source>
        <dbReference type="SAM" id="Phobius"/>
    </source>
</evidence>
<organism evidence="2 3">
    <name type="scientific">Streptosporangium jomthongense</name>
    <dbReference type="NCBI Taxonomy" id="1193683"/>
    <lineage>
        <taxon>Bacteria</taxon>
        <taxon>Bacillati</taxon>
        <taxon>Actinomycetota</taxon>
        <taxon>Actinomycetes</taxon>
        <taxon>Streptosporangiales</taxon>
        <taxon>Streptosporangiaceae</taxon>
        <taxon>Streptosporangium</taxon>
    </lineage>
</organism>
<feature type="transmembrane region" description="Helical" evidence="1">
    <location>
        <begin position="69"/>
        <end position="87"/>
    </location>
</feature>
<dbReference type="RefSeq" id="WP_386187531.1">
    <property type="nucleotide sequence ID" value="NZ_JBHSBC010000001.1"/>
</dbReference>
<dbReference type="EMBL" id="JBHSBC010000001">
    <property type="protein sequence ID" value="MFC3979061.1"/>
    <property type="molecule type" value="Genomic_DNA"/>
</dbReference>
<keyword evidence="1" id="KW-0812">Transmembrane</keyword>